<keyword evidence="2 4" id="KW-0863">Zinc-finger</keyword>
<dbReference type="PANTHER" id="PTHR23111:SF40">
    <property type="entry name" value="RNA-BINDING PROTEIN INVOLVED IN HETEROCHROMATIN ASSEMBLY-RELATED"/>
    <property type="match status" value="1"/>
</dbReference>
<evidence type="ECO:0000256" key="1">
    <source>
        <dbReference type="ARBA" id="ARBA00022723"/>
    </source>
</evidence>
<feature type="compositionally biased region" description="Low complexity" evidence="5">
    <location>
        <begin position="328"/>
        <end position="372"/>
    </location>
</feature>
<feature type="compositionally biased region" description="Polar residues" evidence="5">
    <location>
        <begin position="373"/>
        <end position="407"/>
    </location>
</feature>
<keyword evidence="8" id="KW-1185">Reference proteome</keyword>
<dbReference type="Proteomes" id="UP001556367">
    <property type="component" value="Unassembled WGS sequence"/>
</dbReference>
<feature type="region of interest" description="Disordered" evidence="5">
    <location>
        <begin position="584"/>
        <end position="616"/>
    </location>
</feature>
<feature type="compositionally biased region" description="Polar residues" evidence="5">
    <location>
        <begin position="757"/>
        <end position="769"/>
    </location>
</feature>
<dbReference type="Gene3D" id="4.10.1060.10">
    <property type="entry name" value="Zinc finger, RanBP2-type"/>
    <property type="match status" value="2"/>
</dbReference>
<dbReference type="SUPFAM" id="SSF90209">
    <property type="entry name" value="Ran binding protein zinc finger-like"/>
    <property type="match status" value="2"/>
</dbReference>
<dbReference type="InterPro" id="IPR036443">
    <property type="entry name" value="Znf_RanBP2_sf"/>
</dbReference>
<organism evidence="7 8">
    <name type="scientific">Hohenbuehelia grisea</name>
    <dbReference type="NCBI Taxonomy" id="104357"/>
    <lineage>
        <taxon>Eukaryota</taxon>
        <taxon>Fungi</taxon>
        <taxon>Dikarya</taxon>
        <taxon>Basidiomycota</taxon>
        <taxon>Agaricomycotina</taxon>
        <taxon>Agaricomycetes</taxon>
        <taxon>Agaricomycetidae</taxon>
        <taxon>Agaricales</taxon>
        <taxon>Pleurotineae</taxon>
        <taxon>Pleurotaceae</taxon>
        <taxon>Hohenbuehelia</taxon>
    </lineage>
</organism>
<dbReference type="InterPro" id="IPR001876">
    <property type="entry name" value="Znf_RanBP2"/>
</dbReference>
<feature type="compositionally biased region" description="Low complexity" evidence="5">
    <location>
        <begin position="75"/>
        <end position="86"/>
    </location>
</feature>
<dbReference type="SMART" id="SM00547">
    <property type="entry name" value="ZnF_RBZ"/>
    <property type="match status" value="2"/>
</dbReference>
<feature type="region of interest" description="Disordered" evidence="5">
    <location>
        <begin position="1"/>
        <end position="20"/>
    </location>
</feature>
<feature type="region of interest" description="Disordered" evidence="5">
    <location>
        <begin position="64"/>
        <end position="86"/>
    </location>
</feature>
<name>A0ABR3J9K3_9AGAR</name>
<feature type="domain" description="RanBP2-type" evidence="6">
    <location>
        <begin position="269"/>
        <end position="300"/>
    </location>
</feature>
<feature type="compositionally biased region" description="Polar residues" evidence="5">
    <location>
        <begin position="1"/>
        <end position="11"/>
    </location>
</feature>
<gene>
    <name evidence="7" type="ORF">HGRIS_006635</name>
</gene>
<keyword evidence="3" id="KW-0862">Zinc</keyword>
<evidence type="ECO:0000313" key="7">
    <source>
        <dbReference type="EMBL" id="KAL0952355.1"/>
    </source>
</evidence>
<feature type="compositionally biased region" description="Low complexity" evidence="5">
    <location>
        <begin position="537"/>
        <end position="553"/>
    </location>
</feature>
<feature type="compositionally biased region" description="Low complexity" evidence="5">
    <location>
        <begin position="596"/>
        <end position="614"/>
    </location>
</feature>
<evidence type="ECO:0000313" key="8">
    <source>
        <dbReference type="Proteomes" id="UP001556367"/>
    </source>
</evidence>
<proteinExistence type="predicted"/>
<feature type="region of interest" description="Disordered" evidence="5">
    <location>
        <begin position="208"/>
        <end position="236"/>
    </location>
</feature>
<feature type="region of interest" description="Disordered" evidence="5">
    <location>
        <begin position="669"/>
        <end position="714"/>
    </location>
</feature>
<evidence type="ECO:0000256" key="4">
    <source>
        <dbReference type="PROSITE-ProRule" id="PRU00322"/>
    </source>
</evidence>
<feature type="region of interest" description="Disordered" evidence="5">
    <location>
        <begin position="315"/>
        <end position="410"/>
    </location>
</feature>
<evidence type="ECO:0000256" key="3">
    <source>
        <dbReference type="ARBA" id="ARBA00022833"/>
    </source>
</evidence>
<dbReference type="PROSITE" id="PS50199">
    <property type="entry name" value="ZF_RANBP2_2"/>
    <property type="match status" value="1"/>
</dbReference>
<accession>A0ABR3J9K3</accession>
<feature type="region of interest" description="Disordered" evidence="5">
    <location>
        <begin position="757"/>
        <end position="831"/>
    </location>
</feature>
<feature type="compositionally biased region" description="Low complexity" evidence="5">
    <location>
        <begin position="794"/>
        <end position="805"/>
    </location>
</feature>
<sequence length="887" mass="93344">MASSGPQSSSSKDLEHIRRSLHDALPTTSTMFASSSPFRNISPPRALDPPFAYDKQQQHYVIDTFTPRPVPTLESSPSSSTSSDCDPVVSRLLASSNVITSKSPLEVFIATRSRVVKLYDLPAPADTFLSAVFAPQNAIQHALAPIPSPTNLWVLREEYGPRASSVWAVFRTHEEARAALALSGPAMSVAPALEIHLEPFNKLRRFDLKSPTPKSAPHSPSLRPGAHQPMLHASSSLSDLQSSARASFLPGGAEYTLSTNPPNPRSNFRLGDWICPSSNCAAHNFGRNLACIGCGTPRTSASPSCANTTFYQTPSPLTRPMPSPRFVSAASSNSNFGNTNTNTSPPNSASASSRTAPASPLSPLYASSPHASTFAQHQQLHPPSAGQQPSPHIQTRTPPTPGFNTLPKSPAAAAQPLLTPSGRAFAVGGKVQNVSSDPMMPCIMYWPDNEPFPEQGQIRPSGITGSPHPPILNTGNRGPITHQPGDWICKKCNYLNWRRRKVCQTCLPYAEGNGDSISAAVQAERIALLTSVLAQHSGPGSASLPSPPANALSHTNTNGPSLNVNVNIPSHPNAPNPNRFVSVTPPPRQPGAESFYAPNPNSNTAPTASNNAYSSGGGVITGPSLSRLRSSVHRSQSHFELGTQYASAGAGGMGMGMGSGVGGGMGMGMGRGDMGLGPRRAHTQDDRPAPILYETGGQRQHQHQHHQQTPRESPVALYQTALVPRSQGSASGPCSPLVHAPAPAPLLPSFLQSMVRSPTLSPASTSSEDLSFEEEHEDREGERDREGAVEGEDTASSSTASVGSARSRENGGSSGGSTPATRAASGPNSNAANLAHLSNIWRMDGNESKTLTAYKDQQAQLLAGLGGLSLGMGLGGSRKSSLEQLQF</sequence>
<feature type="compositionally biased region" description="Basic and acidic residues" evidence="5">
    <location>
        <begin position="778"/>
        <end position="788"/>
    </location>
</feature>
<dbReference type="PROSITE" id="PS01358">
    <property type="entry name" value="ZF_RANBP2_1"/>
    <property type="match status" value="2"/>
</dbReference>
<evidence type="ECO:0000259" key="6">
    <source>
        <dbReference type="PROSITE" id="PS50199"/>
    </source>
</evidence>
<reference evidence="8" key="1">
    <citation type="submission" date="2024-06" db="EMBL/GenBank/DDBJ databases">
        <title>Multi-omics analyses provide insights into the biosynthesis of the anticancer antibiotic pleurotin in Hohenbuehelia grisea.</title>
        <authorList>
            <person name="Weaver J.A."/>
            <person name="Alberti F."/>
        </authorList>
    </citation>
    <scope>NUCLEOTIDE SEQUENCE [LARGE SCALE GENOMIC DNA]</scope>
    <source>
        <strain evidence="8">T-177</strain>
    </source>
</reference>
<dbReference type="PANTHER" id="PTHR23111">
    <property type="entry name" value="ZINC FINGER PROTEIN"/>
    <property type="match status" value="1"/>
</dbReference>
<protein>
    <recommendedName>
        <fullName evidence="6">RanBP2-type domain-containing protein</fullName>
    </recommendedName>
</protein>
<keyword evidence="1" id="KW-0479">Metal-binding</keyword>
<comment type="caution">
    <text evidence="7">The sequence shown here is derived from an EMBL/GenBank/DDBJ whole genome shotgun (WGS) entry which is preliminary data.</text>
</comment>
<feature type="region of interest" description="Disordered" evidence="5">
    <location>
        <begin position="536"/>
        <end position="562"/>
    </location>
</feature>
<evidence type="ECO:0000256" key="2">
    <source>
        <dbReference type="ARBA" id="ARBA00022771"/>
    </source>
</evidence>
<evidence type="ECO:0000256" key="5">
    <source>
        <dbReference type="SAM" id="MobiDB-lite"/>
    </source>
</evidence>
<dbReference type="EMBL" id="JASNQZ010000010">
    <property type="protein sequence ID" value="KAL0952355.1"/>
    <property type="molecule type" value="Genomic_DNA"/>
</dbReference>